<name>A0ABR7YL73_9SPHI</name>
<dbReference type="RefSeq" id="WP_190993116.1">
    <property type="nucleotide sequence ID" value="NZ_JACOIK010000003.1"/>
</dbReference>
<reference evidence="1 2" key="1">
    <citation type="submission" date="2020-08" db="EMBL/GenBank/DDBJ databases">
        <title>Sphingobacterium sp. DN00404 isolated from aquaculture water.</title>
        <authorList>
            <person name="Zhang M."/>
        </authorList>
    </citation>
    <scope>NUCLEOTIDE SEQUENCE [LARGE SCALE GENOMIC DNA]</scope>
    <source>
        <strain evidence="1 2">DN00404</strain>
    </source>
</reference>
<keyword evidence="2" id="KW-1185">Reference proteome</keyword>
<organism evidence="1 2">
    <name type="scientific">Sphingobacterium micropteri</name>
    <dbReference type="NCBI Taxonomy" id="2763501"/>
    <lineage>
        <taxon>Bacteria</taxon>
        <taxon>Pseudomonadati</taxon>
        <taxon>Bacteroidota</taxon>
        <taxon>Sphingobacteriia</taxon>
        <taxon>Sphingobacteriales</taxon>
        <taxon>Sphingobacteriaceae</taxon>
        <taxon>Sphingobacterium</taxon>
    </lineage>
</organism>
<evidence type="ECO:0000313" key="2">
    <source>
        <dbReference type="Proteomes" id="UP000602759"/>
    </source>
</evidence>
<proteinExistence type="predicted"/>
<gene>
    <name evidence="1" type="ORF">H8B06_04495</name>
</gene>
<dbReference type="PROSITE" id="PS51257">
    <property type="entry name" value="PROKAR_LIPOPROTEIN"/>
    <property type="match status" value="1"/>
</dbReference>
<dbReference type="Proteomes" id="UP000602759">
    <property type="component" value="Unassembled WGS sequence"/>
</dbReference>
<accession>A0ABR7YL73</accession>
<evidence type="ECO:0008006" key="3">
    <source>
        <dbReference type="Google" id="ProtNLM"/>
    </source>
</evidence>
<evidence type="ECO:0000313" key="1">
    <source>
        <dbReference type="EMBL" id="MBD1432075.1"/>
    </source>
</evidence>
<sequence length="323" mass="35003">MKQFISLTKMLLCILVGIVGCTKTEELPVLSQSRILSFKVPTADGEIIGAVDESDKTISLYLPFYYQFSVIDPEIKLSDGASLLEESIPVDVLADGTVYTVVGADHSRTSYTLTIHLQQVSPLVITEPSTADQTALWTIGDNRISIRGNFHTTDPTLIKASLVDKNGQDYPFLANTGSGPAGVAPAIGADGKKIYAYGSLQIPQELSPGLYQIKVSHLALSATTTYPVQLVWGRPTSFVYTPVTIKTGETFTLESSSTAIHDVREAYFTIDGAKKMLEILSQDTKKVVIRVPDDTPMGTHIPSIVCGEFEPSSPGWWGITITK</sequence>
<dbReference type="Gene3D" id="2.60.40.2340">
    <property type="match status" value="1"/>
</dbReference>
<comment type="caution">
    <text evidence="1">The sequence shown here is derived from an EMBL/GenBank/DDBJ whole genome shotgun (WGS) entry which is preliminary data.</text>
</comment>
<protein>
    <recommendedName>
        <fullName evidence="3">DUF5018 domain-containing protein</fullName>
    </recommendedName>
</protein>
<dbReference type="EMBL" id="JACOIK010000003">
    <property type="protein sequence ID" value="MBD1432075.1"/>
    <property type="molecule type" value="Genomic_DNA"/>
</dbReference>